<organism evidence="1 2">
    <name type="scientific">Lujinxingia vulgaris</name>
    <dbReference type="NCBI Taxonomy" id="2600176"/>
    <lineage>
        <taxon>Bacteria</taxon>
        <taxon>Deltaproteobacteria</taxon>
        <taxon>Bradymonadales</taxon>
        <taxon>Lujinxingiaceae</taxon>
        <taxon>Lujinxingia</taxon>
    </lineage>
</organism>
<evidence type="ECO:0000313" key="1">
    <source>
        <dbReference type="EMBL" id="TXD35112.1"/>
    </source>
</evidence>
<gene>
    <name evidence="1" type="ORF">FRC96_12060</name>
</gene>
<comment type="caution">
    <text evidence="1">The sequence shown here is derived from an EMBL/GenBank/DDBJ whole genome shotgun (WGS) entry which is preliminary data.</text>
</comment>
<dbReference type="EMBL" id="VOSL01000052">
    <property type="protein sequence ID" value="TXD35112.1"/>
    <property type="molecule type" value="Genomic_DNA"/>
</dbReference>
<dbReference type="OrthoDB" id="5487416at2"/>
<evidence type="ECO:0000313" key="2">
    <source>
        <dbReference type="Proteomes" id="UP000321046"/>
    </source>
</evidence>
<reference evidence="1 2" key="1">
    <citation type="submission" date="2019-08" db="EMBL/GenBank/DDBJ databases">
        <title>Bradymonadales sp. TMQ2.</title>
        <authorList>
            <person name="Liang Q."/>
        </authorList>
    </citation>
    <scope>NUCLEOTIDE SEQUENCE [LARGE SCALE GENOMIC DNA]</scope>
    <source>
        <strain evidence="1 2">TMQ2</strain>
    </source>
</reference>
<dbReference type="AlphaFoldDB" id="A0A5C6XCJ7"/>
<dbReference type="RefSeq" id="WP_146974736.1">
    <property type="nucleotide sequence ID" value="NZ_VOSL01000052.1"/>
</dbReference>
<sequence length="429" mass="45985">MEGLGDPEEAQVTVYNRTHDVVPLNVQAMRSDLAVDCELISGRVSEFVRSEHLLSSVSIERLYSGQETRLYGSGASQGSAGCQLSVVRTSDGRVDDVVVSWPQGLANKSFYRDVDAPADVPTGENTVVLRADYSETPLSERRPWRSRPCSGELSSCGEAEQNEALSAPPGAEYAWEVVGEAVELSPWEATSIEATPLSAAVDQGSCSTGIAGSALRWSYPPSGGEWQVLAVTPSEEAGCYEVALQSTSEERDWRICGSERLASRLTPNSDLNPLFVQFFVDIAAPNGDGEVTYANISIDLERQNQAGEVLEVETIDVVRGYSLPSHLAIDYSTRLSEGCEVSRESASCLQIAAPLTLALSTSTGTLDVVPGETVALGSESSRRLELVRGMHRVVVDQSCSEDLTSLPGVDRVGPYLEVVYYSGVSTLGS</sequence>
<dbReference type="Proteomes" id="UP000321046">
    <property type="component" value="Unassembled WGS sequence"/>
</dbReference>
<protein>
    <submittedName>
        <fullName evidence="1">Uncharacterized protein</fullName>
    </submittedName>
</protein>
<accession>A0A5C6XCJ7</accession>
<name>A0A5C6XCJ7_9DELT</name>
<proteinExistence type="predicted"/>